<evidence type="ECO:0000313" key="2">
    <source>
        <dbReference type="Proteomes" id="UP001055712"/>
    </source>
</evidence>
<keyword evidence="2" id="KW-1185">Reference proteome</keyword>
<reference evidence="1" key="2">
    <citation type="submission" date="2020-11" db="EMBL/GenBank/DDBJ databases">
        <authorList>
            <person name="Cecchin M."/>
            <person name="Marcolungo L."/>
            <person name="Rossato M."/>
            <person name="Girolomoni L."/>
            <person name="Cosentino E."/>
            <person name="Cuine S."/>
            <person name="Li-Beisson Y."/>
            <person name="Delledonne M."/>
            <person name="Ballottari M."/>
        </authorList>
    </citation>
    <scope>NUCLEOTIDE SEQUENCE</scope>
    <source>
        <strain evidence="1">211/11P</strain>
        <tissue evidence="1">Whole cell</tissue>
    </source>
</reference>
<organism evidence="1 2">
    <name type="scientific">Chlorella vulgaris</name>
    <name type="common">Green alga</name>
    <dbReference type="NCBI Taxonomy" id="3077"/>
    <lineage>
        <taxon>Eukaryota</taxon>
        <taxon>Viridiplantae</taxon>
        <taxon>Chlorophyta</taxon>
        <taxon>core chlorophytes</taxon>
        <taxon>Trebouxiophyceae</taxon>
        <taxon>Chlorellales</taxon>
        <taxon>Chlorellaceae</taxon>
        <taxon>Chlorella clade</taxon>
        <taxon>Chlorella</taxon>
    </lineage>
</organism>
<reference evidence="1" key="1">
    <citation type="journal article" date="2019" name="Plant J.">
        <title>Chlorella vulgaris genome assembly and annotation reveals the molecular basis for metabolic acclimation to high light conditions.</title>
        <authorList>
            <person name="Cecchin M."/>
            <person name="Marcolungo L."/>
            <person name="Rossato M."/>
            <person name="Girolomoni L."/>
            <person name="Cosentino E."/>
            <person name="Cuine S."/>
            <person name="Li-Beisson Y."/>
            <person name="Delledonne M."/>
            <person name="Ballottari M."/>
        </authorList>
    </citation>
    <scope>NUCLEOTIDE SEQUENCE</scope>
    <source>
        <strain evidence="1">211/11P</strain>
    </source>
</reference>
<gene>
    <name evidence="1" type="ORF">D9Q98_006340</name>
</gene>
<accession>A0A9D4YV82</accession>
<protein>
    <submittedName>
        <fullName evidence="1">Uncharacterized protein</fullName>
    </submittedName>
</protein>
<name>A0A9D4YV82_CHLVU</name>
<sequence length="133" mass="14605">MAKGGVLQKVGKALASVGIKAPWKYTGPVSGPEYMDHLPKAVNYRAVAPASQPIRAAVPQSEDAYVYDIKYYVRDTRRAHLPGGSIKMEQGKYDVAAKDEALEALDTSPTPNKPHKWPVLRPILEQDNNGYTL</sequence>
<dbReference type="OrthoDB" id="506252at2759"/>
<dbReference type="Proteomes" id="UP001055712">
    <property type="component" value="Unassembled WGS sequence"/>
</dbReference>
<dbReference type="EMBL" id="SIDB01000009">
    <property type="protein sequence ID" value="KAI3427950.1"/>
    <property type="molecule type" value="Genomic_DNA"/>
</dbReference>
<proteinExistence type="predicted"/>
<evidence type="ECO:0000313" key="1">
    <source>
        <dbReference type="EMBL" id="KAI3427950.1"/>
    </source>
</evidence>
<dbReference type="PANTHER" id="PTHR36391:SF1">
    <property type="entry name" value="FURRY"/>
    <property type="match status" value="1"/>
</dbReference>
<dbReference type="AlphaFoldDB" id="A0A9D4YV82"/>
<comment type="caution">
    <text evidence="1">The sequence shown here is derived from an EMBL/GenBank/DDBJ whole genome shotgun (WGS) entry which is preliminary data.</text>
</comment>
<dbReference type="PANTHER" id="PTHR36391">
    <property type="entry name" value="FURRY"/>
    <property type="match status" value="1"/>
</dbReference>